<dbReference type="AlphaFoldDB" id="A0A916S3I4"/>
<organism evidence="7 8">
    <name type="scientific">Nitratireductor aestuarii</name>
    <dbReference type="NCBI Taxonomy" id="1735103"/>
    <lineage>
        <taxon>Bacteria</taxon>
        <taxon>Pseudomonadati</taxon>
        <taxon>Pseudomonadota</taxon>
        <taxon>Alphaproteobacteria</taxon>
        <taxon>Hyphomicrobiales</taxon>
        <taxon>Phyllobacteriaceae</taxon>
        <taxon>Nitratireductor</taxon>
    </lineage>
</organism>
<reference evidence="7" key="2">
    <citation type="submission" date="2020-09" db="EMBL/GenBank/DDBJ databases">
        <authorList>
            <person name="Sun Q."/>
            <person name="Zhou Y."/>
        </authorList>
    </citation>
    <scope>NUCLEOTIDE SEQUENCE</scope>
    <source>
        <strain evidence="7">CGMCC 1.15320</strain>
    </source>
</reference>
<dbReference type="InterPro" id="IPR000847">
    <property type="entry name" value="LysR_HTH_N"/>
</dbReference>
<evidence type="ECO:0000256" key="3">
    <source>
        <dbReference type="ARBA" id="ARBA00023015"/>
    </source>
</evidence>
<protein>
    <submittedName>
        <fullName evidence="7">Transcriptional regulator</fullName>
    </submittedName>
</protein>
<dbReference type="CDD" id="cd08417">
    <property type="entry name" value="PBP2_Nitroaromatics_like"/>
    <property type="match status" value="1"/>
</dbReference>
<evidence type="ECO:0000256" key="1">
    <source>
        <dbReference type="ARBA" id="ARBA00009437"/>
    </source>
</evidence>
<keyword evidence="8" id="KW-1185">Reference proteome</keyword>
<evidence type="ECO:0000256" key="2">
    <source>
        <dbReference type="ARBA" id="ARBA00022458"/>
    </source>
</evidence>
<keyword evidence="5" id="KW-0804">Transcription</keyword>
<dbReference type="Pfam" id="PF03466">
    <property type="entry name" value="LysR_substrate"/>
    <property type="match status" value="1"/>
</dbReference>
<comment type="similarity">
    <text evidence="1">Belongs to the LysR transcriptional regulatory family.</text>
</comment>
<keyword evidence="2" id="KW-0536">Nodulation</keyword>
<feature type="domain" description="HTH lysR-type" evidence="6">
    <location>
        <begin position="6"/>
        <end position="63"/>
    </location>
</feature>
<dbReference type="PROSITE" id="PS50931">
    <property type="entry name" value="HTH_LYSR"/>
    <property type="match status" value="1"/>
</dbReference>
<accession>A0A916S3I4</accession>
<keyword evidence="4" id="KW-0238">DNA-binding</keyword>
<dbReference type="Pfam" id="PF00126">
    <property type="entry name" value="HTH_1"/>
    <property type="match status" value="1"/>
</dbReference>
<proteinExistence type="inferred from homology"/>
<evidence type="ECO:0000256" key="4">
    <source>
        <dbReference type="ARBA" id="ARBA00023125"/>
    </source>
</evidence>
<dbReference type="InterPro" id="IPR005119">
    <property type="entry name" value="LysR_subst-bd"/>
</dbReference>
<gene>
    <name evidence="7" type="ORF">GCM10011385_40520</name>
</gene>
<dbReference type="EMBL" id="BMIF01000025">
    <property type="protein sequence ID" value="GGA82200.1"/>
    <property type="molecule type" value="Genomic_DNA"/>
</dbReference>
<dbReference type="InterPro" id="IPR036390">
    <property type="entry name" value="WH_DNA-bd_sf"/>
</dbReference>
<dbReference type="RefSeq" id="WP_188722928.1">
    <property type="nucleotide sequence ID" value="NZ_BMIF01000025.1"/>
</dbReference>
<evidence type="ECO:0000313" key="7">
    <source>
        <dbReference type="EMBL" id="GGA82200.1"/>
    </source>
</evidence>
<dbReference type="InterPro" id="IPR050389">
    <property type="entry name" value="LysR-type_TF"/>
</dbReference>
<dbReference type="Proteomes" id="UP000636264">
    <property type="component" value="Unassembled WGS sequence"/>
</dbReference>
<dbReference type="InterPro" id="IPR037402">
    <property type="entry name" value="YidZ_PBP2"/>
</dbReference>
<dbReference type="PRINTS" id="PR00039">
    <property type="entry name" value="HTHLYSR"/>
</dbReference>
<dbReference type="Gene3D" id="3.40.190.10">
    <property type="entry name" value="Periplasmic binding protein-like II"/>
    <property type="match status" value="2"/>
</dbReference>
<dbReference type="Gene3D" id="1.10.10.10">
    <property type="entry name" value="Winged helix-like DNA-binding domain superfamily/Winged helix DNA-binding domain"/>
    <property type="match status" value="1"/>
</dbReference>
<evidence type="ECO:0000313" key="8">
    <source>
        <dbReference type="Proteomes" id="UP000636264"/>
    </source>
</evidence>
<dbReference type="InterPro" id="IPR036388">
    <property type="entry name" value="WH-like_DNA-bd_sf"/>
</dbReference>
<evidence type="ECO:0000259" key="6">
    <source>
        <dbReference type="PROSITE" id="PS50931"/>
    </source>
</evidence>
<comment type="caution">
    <text evidence="7">The sequence shown here is derived from an EMBL/GenBank/DDBJ whole genome shotgun (WGS) entry which is preliminary data.</text>
</comment>
<dbReference type="PANTHER" id="PTHR30118">
    <property type="entry name" value="HTH-TYPE TRANSCRIPTIONAL REGULATOR LEUO-RELATED"/>
    <property type="match status" value="1"/>
</dbReference>
<reference evidence="7" key="1">
    <citation type="journal article" date="2014" name="Int. J. Syst. Evol. Microbiol.">
        <title>Complete genome sequence of Corynebacterium casei LMG S-19264T (=DSM 44701T), isolated from a smear-ripened cheese.</title>
        <authorList>
            <consortium name="US DOE Joint Genome Institute (JGI-PGF)"/>
            <person name="Walter F."/>
            <person name="Albersmeier A."/>
            <person name="Kalinowski J."/>
            <person name="Ruckert C."/>
        </authorList>
    </citation>
    <scope>NUCLEOTIDE SEQUENCE</scope>
    <source>
        <strain evidence="7">CGMCC 1.15320</strain>
    </source>
</reference>
<keyword evidence="3" id="KW-0805">Transcription regulation</keyword>
<sequence>MSKRRIDLNLLQLFDALVRERHVSRAAERAGLSQPAMSHALKRLRQMLDDPILVRQGAEMLPTATALRLAPKVAEILRDAHTLVGDSEEFVPGACERTFRIGMTDYASASFLPRLLTEIRRQAPQVRVMVRHVGRSQGGKAVTEGQVDLAMGSFLQEPGLTLYPFSSERYLCAVAREHGFRGERISLEEYLALPHLLVATTGEEIGIVDFELSLRNLRRNIVCIVPHFLVAPALLQNTDMVLTLMEGILRNNEELCKLRLFHPPIEIPEYRSYLAWREETGSDKGLQWLRNLIIDQFRDLPS</sequence>
<dbReference type="GO" id="GO:0003700">
    <property type="term" value="F:DNA-binding transcription factor activity"/>
    <property type="evidence" value="ECO:0007669"/>
    <property type="project" value="InterPro"/>
</dbReference>
<dbReference type="GO" id="GO:0003677">
    <property type="term" value="F:DNA binding"/>
    <property type="evidence" value="ECO:0007669"/>
    <property type="project" value="UniProtKB-KW"/>
</dbReference>
<evidence type="ECO:0000256" key="5">
    <source>
        <dbReference type="ARBA" id="ARBA00023163"/>
    </source>
</evidence>
<name>A0A916S3I4_9HYPH</name>
<dbReference type="PANTHER" id="PTHR30118:SF15">
    <property type="entry name" value="TRANSCRIPTIONAL REGULATORY PROTEIN"/>
    <property type="match status" value="1"/>
</dbReference>
<dbReference type="SUPFAM" id="SSF46785">
    <property type="entry name" value="Winged helix' DNA-binding domain"/>
    <property type="match status" value="1"/>
</dbReference>
<dbReference type="SUPFAM" id="SSF53850">
    <property type="entry name" value="Periplasmic binding protein-like II"/>
    <property type="match status" value="1"/>
</dbReference>